<evidence type="ECO:0000256" key="1">
    <source>
        <dbReference type="ARBA" id="ARBA00005439"/>
    </source>
</evidence>
<sequence length="223" mass="25339">MIINRFWNRSIKILKPSFSPIAVHHAQPFTSSSLHPSSSSRTPPRRRTDHQITSEWIQLVDPSCVLNSSPNSADQPTTNSLLKPSRTLDVLSRLDFTQYALIEVNGITTPPICKLINRSDLTPVTRVRRSSKPTHKSLPIKEIQINNQIEPNDLSTKFRTAIHALQKGHRIRISIILNPNGPINFSDLIEERLMEIGAEKIKQEREGKKLFMDWSPGKVKKKS</sequence>
<dbReference type="EMBL" id="GL883132">
    <property type="protein sequence ID" value="EGG02275.1"/>
    <property type="molecule type" value="Genomic_DNA"/>
</dbReference>
<accession>F4RZD2</accession>
<dbReference type="OrthoDB" id="21573at2759"/>
<evidence type="ECO:0000313" key="5">
    <source>
        <dbReference type="EMBL" id="EGG02275.1"/>
    </source>
</evidence>
<dbReference type="InParanoid" id="F4RZD2"/>
<protein>
    <recommendedName>
        <fullName evidence="7">Translation initiation factor 3 N-terminal domain-containing protein</fullName>
    </recommendedName>
</protein>
<dbReference type="VEuPathDB" id="FungiDB:MELLADRAFT_66481"/>
<dbReference type="Proteomes" id="UP000001072">
    <property type="component" value="Unassembled WGS sequence"/>
</dbReference>
<evidence type="ECO:0000256" key="3">
    <source>
        <dbReference type="ARBA" id="ARBA00022917"/>
    </source>
</evidence>
<dbReference type="RefSeq" id="XP_007414532.1">
    <property type="nucleotide sequence ID" value="XM_007414470.1"/>
</dbReference>
<dbReference type="InterPro" id="IPR036788">
    <property type="entry name" value="T_IF-3_C_sf"/>
</dbReference>
<keyword evidence="3" id="KW-0648">Protein biosynthesis</keyword>
<keyword evidence="2" id="KW-0396">Initiation factor</keyword>
<dbReference type="STRING" id="747676.F4RZD2"/>
<dbReference type="GO" id="GO:0070124">
    <property type="term" value="P:mitochondrial translational initiation"/>
    <property type="evidence" value="ECO:0007669"/>
    <property type="project" value="TreeGrafter"/>
</dbReference>
<evidence type="ECO:0000256" key="4">
    <source>
        <dbReference type="SAM" id="MobiDB-lite"/>
    </source>
</evidence>
<name>F4RZD2_MELLP</name>
<dbReference type="SUPFAM" id="SSF55200">
    <property type="entry name" value="Translation initiation factor IF3, C-terminal domain"/>
    <property type="match status" value="1"/>
</dbReference>
<evidence type="ECO:0000256" key="2">
    <source>
        <dbReference type="ARBA" id="ARBA00022540"/>
    </source>
</evidence>
<dbReference type="GeneID" id="18930637"/>
<dbReference type="InterPro" id="IPR001288">
    <property type="entry name" value="Translation_initiation_fac_3"/>
</dbReference>
<dbReference type="PANTHER" id="PTHR10938:SF0">
    <property type="entry name" value="TRANSLATION INITIATION FACTOR IF-3, MITOCHONDRIAL"/>
    <property type="match status" value="1"/>
</dbReference>
<evidence type="ECO:0008006" key="7">
    <source>
        <dbReference type="Google" id="ProtNLM"/>
    </source>
</evidence>
<dbReference type="GO" id="GO:0043022">
    <property type="term" value="F:ribosome binding"/>
    <property type="evidence" value="ECO:0007669"/>
    <property type="project" value="TreeGrafter"/>
</dbReference>
<keyword evidence="6" id="KW-1185">Reference proteome</keyword>
<feature type="region of interest" description="Disordered" evidence="4">
    <location>
        <begin position="29"/>
        <end position="50"/>
    </location>
</feature>
<dbReference type="GO" id="GO:0005739">
    <property type="term" value="C:mitochondrion"/>
    <property type="evidence" value="ECO:0007669"/>
    <property type="project" value="TreeGrafter"/>
</dbReference>
<evidence type="ECO:0000313" key="6">
    <source>
        <dbReference type="Proteomes" id="UP000001072"/>
    </source>
</evidence>
<comment type="similarity">
    <text evidence="1">Belongs to the IF-3 family.</text>
</comment>
<dbReference type="PANTHER" id="PTHR10938">
    <property type="entry name" value="TRANSLATION INITIATION FACTOR IF-3"/>
    <property type="match status" value="1"/>
</dbReference>
<dbReference type="AlphaFoldDB" id="F4RZD2"/>
<reference evidence="6" key="1">
    <citation type="journal article" date="2011" name="Proc. Natl. Acad. Sci. U.S.A.">
        <title>Obligate biotrophy features unraveled by the genomic analysis of rust fungi.</title>
        <authorList>
            <person name="Duplessis S."/>
            <person name="Cuomo C.A."/>
            <person name="Lin Y.-C."/>
            <person name="Aerts A."/>
            <person name="Tisserant E."/>
            <person name="Veneault-Fourrey C."/>
            <person name="Joly D.L."/>
            <person name="Hacquard S."/>
            <person name="Amselem J."/>
            <person name="Cantarel B.L."/>
            <person name="Chiu R."/>
            <person name="Coutinho P.M."/>
            <person name="Feau N."/>
            <person name="Field M."/>
            <person name="Frey P."/>
            <person name="Gelhaye E."/>
            <person name="Goldberg J."/>
            <person name="Grabherr M.G."/>
            <person name="Kodira C.D."/>
            <person name="Kohler A."/>
            <person name="Kuees U."/>
            <person name="Lindquist E.A."/>
            <person name="Lucas S.M."/>
            <person name="Mago R."/>
            <person name="Mauceli E."/>
            <person name="Morin E."/>
            <person name="Murat C."/>
            <person name="Pangilinan J.L."/>
            <person name="Park R."/>
            <person name="Pearson M."/>
            <person name="Quesneville H."/>
            <person name="Rouhier N."/>
            <person name="Sakthikumar S."/>
            <person name="Salamov A.A."/>
            <person name="Schmutz J."/>
            <person name="Selles B."/>
            <person name="Shapiro H."/>
            <person name="Tanguay P."/>
            <person name="Tuskan G.A."/>
            <person name="Henrissat B."/>
            <person name="Van de Peer Y."/>
            <person name="Rouze P."/>
            <person name="Ellis J.G."/>
            <person name="Dodds P.N."/>
            <person name="Schein J.E."/>
            <person name="Zhong S."/>
            <person name="Hamelin R.C."/>
            <person name="Grigoriev I.V."/>
            <person name="Szabo L.J."/>
            <person name="Martin F."/>
        </authorList>
    </citation>
    <scope>NUCLEOTIDE SEQUENCE [LARGE SCALE GENOMIC DNA]</scope>
    <source>
        <strain evidence="6">98AG31 / pathotype 3-4-7</strain>
    </source>
</reference>
<organism evidence="6">
    <name type="scientific">Melampsora larici-populina (strain 98AG31 / pathotype 3-4-7)</name>
    <name type="common">Poplar leaf rust fungus</name>
    <dbReference type="NCBI Taxonomy" id="747676"/>
    <lineage>
        <taxon>Eukaryota</taxon>
        <taxon>Fungi</taxon>
        <taxon>Dikarya</taxon>
        <taxon>Basidiomycota</taxon>
        <taxon>Pucciniomycotina</taxon>
        <taxon>Pucciniomycetes</taxon>
        <taxon>Pucciniales</taxon>
        <taxon>Melampsoraceae</taxon>
        <taxon>Melampsora</taxon>
    </lineage>
</organism>
<dbReference type="Gene3D" id="3.30.110.10">
    <property type="entry name" value="Translation initiation factor 3 (IF-3), C-terminal domain"/>
    <property type="match status" value="1"/>
</dbReference>
<dbReference type="GO" id="GO:0003743">
    <property type="term" value="F:translation initiation factor activity"/>
    <property type="evidence" value="ECO:0007669"/>
    <property type="project" value="UniProtKB-KW"/>
</dbReference>
<feature type="compositionally biased region" description="Low complexity" evidence="4">
    <location>
        <begin position="30"/>
        <end position="42"/>
    </location>
</feature>
<dbReference type="GO" id="GO:0032790">
    <property type="term" value="P:ribosome disassembly"/>
    <property type="evidence" value="ECO:0007669"/>
    <property type="project" value="TreeGrafter"/>
</dbReference>
<dbReference type="HOGENOM" id="CLU_1240381_0_0_1"/>
<proteinExistence type="inferred from homology"/>
<dbReference type="KEGG" id="mlr:MELLADRAFT_66481"/>
<gene>
    <name evidence="5" type="ORF">MELLADRAFT_66481</name>
</gene>